<dbReference type="GO" id="GO:0016747">
    <property type="term" value="F:acyltransferase activity, transferring groups other than amino-acyl groups"/>
    <property type="evidence" value="ECO:0007669"/>
    <property type="project" value="InterPro"/>
</dbReference>
<organism evidence="3 4">
    <name type="scientific">Haloferula rosea</name>
    <dbReference type="NCBI Taxonomy" id="490093"/>
    <lineage>
        <taxon>Bacteria</taxon>
        <taxon>Pseudomonadati</taxon>
        <taxon>Verrucomicrobiota</taxon>
        <taxon>Verrucomicrobiia</taxon>
        <taxon>Verrucomicrobiales</taxon>
        <taxon>Verrucomicrobiaceae</taxon>
        <taxon>Haloferula</taxon>
    </lineage>
</organism>
<feature type="transmembrane region" description="Helical" evidence="1">
    <location>
        <begin position="184"/>
        <end position="211"/>
    </location>
</feature>
<feature type="transmembrane region" description="Helical" evidence="1">
    <location>
        <begin position="68"/>
        <end position="86"/>
    </location>
</feature>
<feature type="transmembrane region" description="Helical" evidence="1">
    <location>
        <begin position="289"/>
        <end position="306"/>
    </location>
</feature>
<reference evidence="3" key="1">
    <citation type="submission" date="2021-01" db="EMBL/GenBank/DDBJ databases">
        <title>Modified the classification status of verrucomicrobia.</title>
        <authorList>
            <person name="Feng X."/>
        </authorList>
    </citation>
    <scope>NUCLEOTIDE SEQUENCE</scope>
    <source>
        <strain evidence="3">KCTC 22201</strain>
    </source>
</reference>
<feature type="transmembrane region" description="Helical" evidence="1">
    <location>
        <begin position="106"/>
        <end position="123"/>
    </location>
</feature>
<feature type="transmembrane region" description="Helical" evidence="1">
    <location>
        <begin position="155"/>
        <end position="172"/>
    </location>
</feature>
<accession>A0A934RDZ9</accession>
<protein>
    <submittedName>
        <fullName evidence="3">Acyltransferase family protein</fullName>
    </submittedName>
</protein>
<keyword evidence="3" id="KW-0012">Acyltransferase</keyword>
<keyword evidence="1" id="KW-0812">Transmembrane</keyword>
<evidence type="ECO:0000313" key="3">
    <source>
        <dbReference type="EMBL" id="MBK1829028.1"/>
    </source>
</evidence>
<keyword evidence="1" id="KW-1133">Transmembrane helix</keyword>
<sequence>MRDDRLDNFKGLLIALVMVGHVIEPLRGRFGWVDGLYAYIYLFHMPMFAYVSGILSSRSADKEQLTKILTHLILPYLFLEVLYSLFDHLAFSRDTFELSFLTPYWILWYLVSLAAWRILLPIFSRFRFPIIASLITGLACGMGTLGLELSFSRTFVFFPFFIAGHYWHAPITRKLDAFRHSKRLASFVALSYLLILLIMPNTFGFSTRWLHGSLTYSDLGVAWSEGMLIRLYLYGLATLLGLSFLSLIPKARTFASRYGQQSLSIYILHGFIVKTILALGLYLQITSGWQAALLTLSSLLLLPLLSSPLASRLVRFITNPFGINDLLTAKRSAGK</sequence>
<evidence type="ECO:0000256" key="1">
    <source>
        <dbReference type="SAM" id="Phobius"/>
    </source>
</evidence>
<feature type="transmembrane region" description="Helical" evidence="1">
    <location>
        <begin position="36"/>
        <end position="56"/>
    </location>
</feature>
<evidence type="ECO:0000259" key="2">
    <source>
        <dbReference type="Pfam" id="PF01757"/>
    </source>
</evidence>
<name>A0A934RDZ9_9BACT</name>
<dbReference type="PANTHER" id="PTHR37312">
    <property type="entry name" value="MEMBRANE-BOUND ACYLTRANSFERASE YKRP-RELATED"/>
    <property type="match status" value="1"/>
</dbReference>
<dbReference type="InterPro" id="IPR052734">
    <property type="entry name" value="Nod_factor_acetyltransferase"/>
</dbReference>
<dbReference type="EMBL" id="JAENII010000026">
    <property type="protein sequence ID" value="MBK1829028.1"/>
    <property type="molecule type" value="Genomic_DNA"/>
</dbReference>
<keyword evidence="4" id="KW-1185">Reference proteome</keyword>
<evidence type="ECO:0000313" key="4">
    <source>
        <dbReference type="Proteomes" id="UP000658278"/>
    </source>
</evidence>
<dbReference type="AlphaFoldDB" id="A0A934RDZ9"/>
<feature type="transmembrane region" description="Helical" evidence="1">
    <location>
        <begin position="130"/>
        <end position="149"/>
    </location>
</feature>
<proteinExistence type="predicted"/>
<gene>
    <name evidence="3" type="ORF">JIN81_18475</name>
</gene>
<dbReference type="InterPro" id="IPR002656">
    <property type="entry name" value="Acyl_transf_3_dom"/>
</dbReference>
<keyword evidence="1" id="KW-0472">Membrane</keyword>
<comment type="caution">
    <text evidence="3">The sequence shown here is derived from an EMBL/GenBank/DDBJ whole genome shotgun (WGS) entry which is preliminary data.</text>
</comment>
<dbReference type="Pfam" id="PF01757">
    <property type="entry name" value="Acyl_transf_3"/>
    <property type="match status" value="1"/>
</dbReference>
<feature type="transmembrane region" description="Helical" evidence="1">
    <location>
        <begin position="263"/>
        <end position="283"/>
    </location>
</feature>
<dbReference type="PANTHER" id="PTHR37312:SF1">
    <property type="entry name" value="MEMBRANE-BOUND ACYLTRANSFERASE YKRP-RELATED"/>
    <property type="match status" value="1"/>
</dbReference>
<dbReference type="Proteomes" id="UP000658278">
    <property type="component" value="Unassembled WGS sequence"/>
</dbReference>
<keyword evidence="3" id="KW-0808">Transferase</keyword>
<feature type="domain" description="Acyltransferase 3" evidence="2">
    <location>
        <begin position="5"/>
        <end position="301"/>
    </location>
</feature>
<feature type="transmembrane region" description="Helical" evidence="1">
    <location>
        <begin position="231"/>
        <end position="251"/>
    </location>
</feature>
<dbReference type="RefSeq" id="WP_200283488.1">
    <property type="nucleotide sequence ID" value="NZ_JAENII010000026.1"/>
</dbReference>